<dbReference type="GO" id="GO:0038023">
    <property type="term" value="F:signaling receptor activity"/>
    <property type="evidence" value="ECO:0007669"/>
    <property type="project" value="TreeGrafter"/>
</dbReference>
<organism evidence="1 2">
    <name type="scientific">Punica granatum</name>
    <name type="common">Pomegranate</name>
    <dbReference type="NCBI Taxonomy" id="22663"/>
    <lineage>
        <taxon>Eukaryota</taxon>
        <taxon>Viridiplantae</taxon>
        <taxon>Streptophyta</taxon>
        <taxon>Embryophyta</taxon>
        <taxon>Tracheophyta</taxon>
        <taxon>Spermatophyta</taxon>
        <taxon>Magnoliopsida</taxon>
        <taxon>eudicotyledons</taxon>
        <taxon>Gunneridae</taxon>
        <taxon>Pentapetalae</taxon>
        <taxon>rosids</taxon>
        <taxon>malvids</taxon>
        <taxon>Myrtales</taxon>
        <taxon>Lythraceae</taxon>
        <taxon>Punica</taxon>
    </lineage>
</organism>
<evidence type="ECO:0000313" key="2">
    <source>
        <dbReference type="Proteomes" id="UP000197138"/>
    </source>
</evidence>
<evidence type="ECO:0008006" key="3">
    <source>
        <dbReference type="Google" id="ProtNLM"/>
    </source>
</evidence>
<dbReference type="Proteomes" id="UP000197138">
    <property type="component" value="Unassembled WGS sequence"/>
</dbReference>
<reference evidence="2" key="1">
    <citation type="journal article" date="2017" name="Plant J.">
        <title>The pomegranate (Punica granatum L.) genome and the genomics of punicalagin biosynthesis.</title>
        <authorList>
            <person name="Qin G."/>
            <person name="Xu C."/>
            <person name="Ming R."/>
            <person name="Tang H."/>
            <person name="Guyot R."/>
            <person name="Kramer E.M."/>
            <person name="Hu Y."/>
            <person name="Yi X."/>
            <person name="Qi Y."/>
            <person name="Xu X."/>
            <person name="Gao Z."/>
            <person name="Pan H."/>
            <person name="Jian J."/>
            <person name="Tian Y."/>
            <person name="Yue Z."/>
            <person name="Xu Y."/>
        </authorList>
    </citation>
    <scope>NUCLEOTIDE SEQUENCE [LARGE SCALE GENOMIC DNA]</scope>
    <source>
        <strain evidence="2">cv. Dabenzi</strain>
    </source>
</reference>
<dbReference type="GO" id="GO:0005737">
    <property type="term" value="C:cytoplasm"/>
    <property type="evidence" value="ECO:0007669"/>
    <property type="project" value="TreeGrafter"/>
</dbReference>
<accession>A0A218XT60</accession>
<dbReference type="PANTHER" id="PTHR31213">
    <property type="entry name" value="OS08G0374000 PROTEIN-RELATED"/>
    <property type="match status" value="1"/>
</dbReference>
<dbReference type="GO" id="GO:0005634">
    <property type="term" value="C:nucleus"/>
    <property type="evidence" value="ECO:0007669"/>
    <property type="project" value="TreeGrafter"/>
</dbReference>
<dbReference type="SUPFAM" id="SSF55961">
    <property type="entry name" value="Bet v1-like"/>
    <property type="match status" value="1"/>
</dbReference>
<protein>
    <recommendedName>
        <fullName evidence="3">Bet v I/Major latex protein domain-containing protein</fullName>
    </recommendedName>
</protein>
<dbReference type="InterPro" id="IPR050279">
    <property type="entry name" value="Plant_def-hormone_signal"/>
</dbReference>
<comment type="caution">
    <text evidence="1">The sequence shown here is derived from an EMBL/GenBank/DDBJ whole genome shotgun (WGS) entry which is preliminary data.</text>
</comment>
<sequence length="134" mass="15592">MSPALTKRSFFLFPRDRAVKAFVIDEYNLIPKLLPQLINDHYWVDAFDPENYIYKATLIKGGNGTLWEKVDSIVYEVRYVTSGPDKCIVKVAGEYHLKEGITLEEDDIERNHHTNKRFYEIMAAYLVANPITYT</sequence>
<dbReference type="Gene3D" id="3.30.530.20">
    <property type="match status" value="1"/>
</dbReference>
<dbReference type="PANTHER" id="PTHR31213:SF157">
    <property type="entry name" value="MAJOR ALLERGEN MAL D 1-LIKE"/>
    <property type="match status" value="1"/>
</dbReference>
<dbReference type="GO" id="GO:0010427">
    <property type="term" value="F:abscisic acid binding"/>
    <property type="evidence" value="ECO:0007669"/>
    <property type="project" value="TreeGrafter"/>
</dbReference>
<dbReference type="GO" id="GO:0004864">
    <property type="term" value="F:protein phosphatase inhibitor activity"/>
    <property type="evidence" value="ECO:0007669"/>
    <property type="project" value="TreeGrafter"/>
</dbReference>
<dbReference type="GO" id="GO:0009738">
    <property type="term" value="P:abscisic acid-activated signaling pathway"/>
    <property type="evidence" value="ECO:0007669"/>
    <property type="project" value="TreeGrafter"/>
</dbReference>
<dbReference type="EMBL" id="MTKT01000799">
    <property type="protein sequence ID" value="OWM88124.1"/>
    <property type="molecule type" value="Genomic_DNA"/>
</dbReference>
<dbReference type="InterPro" id="IPR023393">
    <property type="entry name" value="START-like_dom_sf"/>
</dbReference>
<gene>
    <name evidence="1" type="ORF">CDL15_Pgr016697</name>
</gene>
<dbReference type="AlphaFoldDB" id="A0A218XT60"/>
<name>A0A218XT60_PUNGR</name>
<proteinExistence type="predicted"/>
<evidence type="ECO:0000313" key="1">
    <source>
        <dbReference type="EMBL" id="OWM88124.1"/>
    </source>
</evidence>